<comment type="similarity">
    <text evidence="3">Belongs to the carnitine/choline acetyltransferase family.</text>
</comment>
<dbReference type="GO" id="GO:0005743">
    <property type="term" value="C:mitochondrial inner membrane"/>
    <property type="evidence" value="ECO:0007669"/>
    <property type="project" value="UniProtKB-SubCell"/>
</dbReference>
<organism evidence="20 21">
    <name type="scientific">Kwoniella heveanensis BCC8398</name>
    <dbReference type="NCBI Taxonomy" id="1296120"/>
    <lineage>
        <taxon>Eukaryota</taxon>
        <taxon>Fungi</taxon>
        <taxon>Dikarya</taxon>
        <taxon>Basidiomycota</taxon>
        <taxon>Agaricomycotina</taxon>
        <taxon>Tremellomycetes</taxon>
        <taxon>Tremellales</taxon>
        <taxon>Cryptococcaceae</taxon>
        <taxon>Kwoniella</taxon>
    </lineage>
</organism>
<dbReference type="SUPFAM" id="SSF52777">
    <property type="entry name" value="CoA-dependent acyltransferases"/>
    <property type="match status" value="2"/>
</dbReference>
<dbReference type="Pfam" id="PF00755">
    <property type="entry name" value="Carn_acyltransf"/>
    <property type="match status" value="1"/>
</dbReference>
<gene>
    <name evidence="20" type="ORF">I316_03617</name>
</gene>
<dbReference type="InterPro" id="IPR000542">
    <property type="entry name" value="Carn_acyl_trans"/>
</dbReference>
<dbReference type="GO" id="GO:0005777">
    <property type="term" value="C:peroxisome"/>
    <property type="evidence" value="ECO:0007669"/>
    <property type="project" value="UniProtKB-SubCell"/>
</dbReference>
<reference evidence="20 21" key="1">
    <citation type="submission" date="2013-07" db="EMBL/GenBank/DDBJ databases">
        <title>The Genome Sequence of Cryptococcus heveanensis BCC8398.</title>
        <authorList>
            <consortium name="The Broad Institute Genome Sequencing Platform"/>
            <person name="Cuomo C."/>
            <person name="Litvintseva A."/>
            <person name="Chen Y."/>
            <person name="Heitman J."/>
            <person name="Sun S."/>
            <person name="Springer D."/>
            <person name="Dromer F."/>
            <person name="Young S.K."/>
            <person name="Zeng Q."/>
            <person name="Gargeya S."/>
            <person name="Fitzgerald M."/>
            <person name="Abouelleil A."/>
            <person name="Alvarado L."/>
            <person name="Berlin A.M."/>
            <person name="Chapman S.B."/>
            <person name="Dewar J."/>
            <person name="Goldberg J."/>
            <person name="Griggs A."/>
            <person name="Gujja S."/>
            <person name="Hansen M."/>
            <person name="Howarth C."/>
            <person name="Imamovic A."/>
            <person name="Larimer J."/>
            <person name="McCowan C."/>
            <person name="Murphy C."/>
            <person name="Pearson M."/>
            <person name="Priest M."/>
            <person name="Roberts A."/>
            <person name="Saif S."/>
            <person name="Shea T."/>
            <person name="Sykes S."/>
            <person name="Wortman J."/>
            <person name="Nusbaum C."/>
            <person name="Birren B."/>
        </authorList>
    </citation>
    <scope>NUCLEOTIDE SEQUENCE [LARGE SCALE GENOMIC DNA]</scope>
    <source>
        <strain evidence="20 21">BCC8398</strain>
    </source>
</reference>
<evidence type="ECO:0000256" key="15">
    <source>
        <dbReference type="ARBA" id="ARBA00053195"/>
    </source>
</evidence>
<dbReference type="STRING" id="1296120.A0A1B9GU77"/>
<evidence type="ECO:0000256" key="16">
    <source>
        <dbReference type="ARBA" id="ARBA00066910"/>
    </source>
</evidence>
<evidence type="ECO:0000256" key="11">
    <source>
        <dbReference type="ARBA" id="ARBA00023136"/>
    </source>
</evidence>
<dbReference type="GO" id="GO:0004092">
    <property type="term" value="F:carnitine O-acetyltransferase activity"/>
    <property type="evidence" value="ECO:0007669"/>
    <property type="project" value="UniProtKB-EC"/>
</dbReference>
<dbReference type="GO" id="GO:0009437">
    <property type="term" value="P:carnitine metabolic process"/>
    <property type="evidence" value="ECO:0007669"/>
    <property type="project" value="TreeGrafter"/>
</dbReference>
<dbReference type="AlphaFoldDB" id="A0A1B9GU77"/>
<sequence length="625" mass="69456">MPIAVPPKRSLTSSSALKADAKATAKPLYASQSTLPHLPVPTLSSTFHKYLETLRPLLSDDAYARNEKLVKSFLSSDYSKTLQSRLEARAGSKESWLSEWWNETAYMGYRGRIIPDVSYFYVHKRGLGKGQSQEDRAAELVRATVEFKKLVDSELLEPEKVKGQPLCMESYKYLFNAVRVPTSPADVPTAFGQDNHHIVVVRNNRYFKVDTKGRGKAELAQAFKEIKKIADSKEGSGVGILTVDNRDLWTETRNHLISLSPANKATIQAIDSAILLVCLDAEPAPSTEDARAWSLWAGGHDRSAKGKGFNRWFDKHQIIVDSAGETGFNGEHSMLDGTPTLRLNEFTLGSIQAGKIPLELPEGEKADTPMPKPEELVFELDGKTKDVIEQSKKGFGEDMSLQDLKMVHFQGYGKNAIKTHRASPDAWVQMVKQLAFYRLFGRPGITYESCQTRKYLLGRTEVIRSASNESKAFCEAMLNSQSSDLEREKKFRAAVGRHIQYSVWAADGQGVDRHMFGLKKLVDTSKGESVPEVFTDKDGLRSGHWELSTSQLSSKFLDGWGYGEVVEDGYGLSYSIDDDAIRWCITTKNNDAAKFGEALCAAAEELRAVMDRAKAAGEKAEKAKV</sequence>
<evidence type="ECO:0000256" key="12">
    <source>
        <dbReference type="ARBA" id="ARBA00023140"/>
    </source>
</evidence>
<evidence type="ECO:0000313" key="20">
    <source>
        <dbReference type="EMBL" id="OCF34576.1"/>
    </source>
</evidence>
<evidence type="ECO:0000256" key="6">
    <source>
        <dbReference type="ARBA" id="ARBA00022792"/>
    </source>
</evidence>
<reference evidence="21" key="2">
    <citation type="submission" date="2013-12" db="EMBL/GenBank/DDBJ databases">
        <title>Evolution of pathogenesis and genome organization in the Tremellales.</title>
        <authorList>
            <person name="Cuomo C."/>
            <person name="Litvintseva A."/>
            <person name="Heitman J."/>
            <person name="Chen Y."/>
            <person name="Sun S."/>
            <person name="Springer D."/>
            <person name="Dromer F."/>
            <person name="Young S."/>
            <person name="Zeng Q."/>
            <person name="Chapman S."/>
            <person name="Gujja S."/>
            <person name="Saif S."/>
            <person name="Birren B."/>
        </authorList>
    </citation>
    <scope>NUCLEOTIDE SEQUENCE [LARGE SCALE GENOMIC DNA]</scope>
    <source>
        <strain evidence="21">BCC8398</strain>
    </source>
</reference>
<protein>
    <recommendedName>
        <fullName evidence="17">Carnitine O-acetyltransferase, mitochondrial</fullName>
        <ecNumber evidence="16">2.3.1.7</ecNumber>
    </recommendedName>
</protein>
<dbReference type="FunFam" id="3.30.559.70:FF:000007">
    <property type="entry name" value="Carnitine O-acetyltransferase, mitochondrial"/>
    <property type="match status" value="1"/>
</dbReference>
<comment type="catalytic activity">
    <reaction evidence="14">
        <text>(R)-carnitine + acetyl-CoA = O-acetyl-(R)-carnitine + CoA</text>
        <dbReference type="Rhea" id="RHEA:21136"/>
        <dbReference type="ChEBI" id="CHEBI:16347"/>
        <dbReference type="ChEBI" id="CHEBI:57287"/>
        <dbReference type="ChEBI" id="CHEBI:57288"/>
        <dbReference type="ChEBI" id="CHEBI:57589"/>
        <dbReference type="EC" id="2.3.1.7"/>
    </reaction>
</comment>
<evidence type="ECO:0000256" key="8">
    <source>
        <dbReference type="ARBA" id="ARBA00022946"/>
    </source>
</evidence>
<dbReference type="EMBL" id="KV700124">
    <property type="protein sequence ID" value="OCF34576.1"/>
    <property type="molecule type" value="Genomic_DNA"/>
</dbReference>
<proteinExistence type="inferred from homology"/>
<keyword evidence="6" id="KW-0999">Mitochondrion inner membrane</keyword>
<dbReference type="GO" id="GO:0006631">
    <property type="term" value="P:fatty acid metabolic process"/>
    <property type="evidence" value="ECO:0007669"/>
    <property type="project" value="UniProtKB-KW"/>
</dbReference>
<keyword evidence="12" id="KW-0576">Peroxisome</keyword>
<evidence type="ECO:0000313" key="21">
    <source>
        <dbReference type="Proteomes" id="UP000092666"/>
    </source>
</evidence>
<comment type="subcellular location">
    <subcellularLocation>
        <location evidence="2">Mitochondrion inner membrane</location>
        <topology evidence="2">Peripheral membrane protein</topology>
        <orientation evidence="2">Matrix side</orientation>
    </subcellularLocation>
    <subcellularLocation>
        <location evidence="1">Peroxisome</location>
    </subcellularLocation>
</comment>
<dbReference type="Proteomes" id="UP000092666">
    <property type="component" value="Unassembled WGS sequence"/>
</dbReference>
<keyword evidence="7" id="KW-0276">Fatty acid metabolism</keyword>
<evidence type="ECO:0000256" key="1">
    <source>
        <dbReference type="ARBA" id="ARBA00004275"/>
    </source>
</evidence>
<keyword evidence="9" id="KW-0443">Lipid metabolism</keyword>
<dbReference type="EC" id="2.3.1.7" evidence="16"/>
<evidence type="ECO:0000256" key="5">
    <source>
        <dbReference type="ARBA" id="ARBA00022679"/>
    </source>
</evidence>
<evidence type="ECO:0000256" key="3">
    <source>
        <dbReference type="ARBA" id="ARBA00005232"/>
    </source>
</evidence>
<keyword evidence="5 20" id="KW-0808">Transferase</keyword>
<dbReference type="PANTHER" id="PTHR22589">
    <property type="entry name" value="CARNITINE O-ACYLTRANSFERASE"/>
    <property type="match status" value="1"/>
</dbReference>
<evidence type="ECO:0000256" key="14">
    <source>
        <dbReference type="ARBA" id="ARBA00052702"/>
    </source>
</evidence>
<feature type="domain" description="Choline/carnitine acyltransferase" evidence="19">
    <location>
        <begin position="38"/>
        <end position="599"/>
    </location>
</feature>
<keyword evidence="13" id="KW-0012">Acyltransferase</keyword>
<evidence type="ECO:0000259" key="19">
    <source>
        <dbReference type="Pfam" id="PF00755"/>
    </source>
</evidence>
<comment type="function">
    <text evidence="15">Carnitine acetylase is specific for short chain fatty acids. Carnitine acetylase seems to affect the flux through the pyruvate dehydrogenase complex. It may be involved as well in the transport of acetyl-CoA into mitochondria.</text>
</comment>
<dbReference type="InterPro" id="IPR039551">
    <property type="entry name" value="Cho/carn_acyl_trans"/>
</dbReference>
<keyword evidence="8" id="KW-0809">Transit peptide</keyword>
<dbReference type="Gene3D" id="3.30.559.10">
    <property type="entry name" value="Chloramphenicol acetyltransferase-like domain"/>
    <property type="match status" value="1"/>
</dbReference>
<keyword evidence="10" id="KW-0496">Mitochondrion</keyword>
<evidence type="ECO:0000256" key="9">
    <source>
        <dbReference type="ARBA" id="ARBA00023098"/>
    </source>
</evidence>
<accession>A0A1B9GU77</accession>
<dbReference type="InterPro" id="IPR023213">
    <property type="entry name" value="CAT-like_dom_sf"/>
</dbReference>
<evidence type="ECO:0000256" key="10">
    <source>
        <dbReference type="ARBA" id="ARBA00023128"/>
    </source>
</evidence>
<evidence type="ECO:0000256" key="2">
    <source>
        <dbReference type="ARBA" id="ARBA00004443"/>
    </source>
</evidence>
<dbReference type="OrthoDB" id="240216at2759"/>
<evidence type="ECO:0000256" key="18">
    <source>
        <dbReference type="PIRSR" id="PIRSR600542-1"/>
    </source>
</evidence>
<name>A0A1B9GU77_9TREE</name>
<evidence type="ECO:0000256" key="7">
    <source>
        <dbReference type="ARBA" id="ARBA00022832"/>
    </source>
</evidence>
<evidence type="ECO:0000256" key="4">
    <source>
        <dbReference type="ARBA" id="ARBA00022448"/>
    </source>
</evidence>
<keyword evidence="21" id="KW-1185">Reference proteome</keyword>
<dbReference type="PANTHER" id="PTHR22589:SF103">
    <property type="entry name" value="CARNITINE O-ACETYL-TRANSFERASE, ISOFORM A-RELATED"/>
    <property type="match status" value="1"/>
</dbReference>
<keyword evidence="11" id="KW-0472">Membrane</keyword>
<keyword evidence="4" id="KW-0813">Transport</keyword>
<feature type="active site" description="Proton acceptor" evidence="18">
    <location>
        <position position="332"/>
    </location>
</feature>
<dbReference type="Gene3D" id="3.30.559.70">
    <property type="entry name" value="Choline/Carnitine o-acyltransferase, domain 2"/>
    <property type="match status" value="1"/>
</dbReference>
<dbReference type="InterPro" id="IPR042231">
    <property type="entry name" value="Cho/carn_acyl_trans_2"/>
</dbReference>
<evidence type="ECO:0000256" key="13">
    <source>
        <dbReference type="ARBA" id="ARBA00023315"/>
    </source>
</evidence>
<evidence type="ECO:0000256" key="17">
    <source>
        <dbReference type="ARBA" id="ARBA00073438"/>
    </source>
</evidence>